<evidence type="ECO:0000256" key="4">
    <source>
        <dbReference type="ARBA" id="ARBA00023212"/>
    </source>
</evidence>
<organism evidence="8 9">
    <name type="scientific">Starmerella bacillaris</name>
    <name type="common">Yeast</name>
    <name type="synonym">Candida zemplinina</name>
    <dbReference type="NCBI Taxonomy" id="1247836"/>
    <lineage>
        <taxon>Eukaryota</taxon>
        <taxon>Fungi</taxon>
        <taxon>Dikarya</taxon>
        <taxon>Ascomycota</taxon>
        <taxon>Saccharomycotina</taxon>
        <taxon>Dipodascomycetes</taxon>
        <taxon>Dipodascales</taxon>
        <taxon>Trichomonascaceae</taxon>
        <taxon>Starmerella</taxon>
    </lineage>
</organism>
<dbReference type="PANTHER" id="PTHR19302">
    <property type="entry name" value="GAMMA TUBULIN COMPLEX PROTEIN"/>
    <property type="match status" value="1"/>
</dbReference>
<dbReference type="Proteomes" id="UP001362899">
    <property type="component" value="Unassembled WGS sequence"/>
</dbReference>
<evidence type="ECO:0000256" key="5">
    <source>
        <dbReference type="RuleBase" id="RU363050"/>
    </source>
</evidence>
<evidence type="ECO:0000256" key="2">
    <source>
        <dbReference type="ARBA" id="ARBA00022490"/>
    </source>
</evidence>
<gene>
    <name evidence="8" type="ORF">DASB73_009670</name>
</gene>
<evidence type="ECO:0000256" key="1">
    <source>
        <dbReference type="ARBA" id="ARBA00010337"/>
    </source>
</evidence>
<name>A0AAV5RET9_STABA</name>
<dbReference type="Gene3D" id="1.20.120.1900">
    <property type="entry name" value="Gamma-tubulin complex, C-terminal domain"/>
    <property type="match status" value="1"/>
</dbReference>
<dbReference type="GO" id="GO:0044732">
    <property type="term" value="C:mitotic spindle pole body"/>
    <property type="evidence" value="ECO:0007669"/>
    <property type="project" value="TreeGrafter"/>
</dbReference>
<dbReference type="GO" id="GO:0051321">
    <property type="term" value="P:meiotic cell cycle"/>
    <property type="evidence" value="ECO:0007669"/>
    <property type="project" value="TreeGrafter"/>
</dbReference>
<dbReference type="PANTHER" id="PTHR19302:SF13">
    <property type="entry name" value="GAMMA-TUBULIN COMPLEX COMPONENT 2"/>
    <property type="match status" value="1"/>
</dbReference>
<evidence type="ECO:0000313" key="8">
    <source>
        <dbReference type="EMBL" id="GMM50009.1"/>
    </source>
</evidence>
<keyword evidence="9" id="KW-1185">Reference proteome</keyword>
<dbReference type="EMBL" id="BTGC01000003">
    <property type="protein sequence ID" value="GMM50009.1"/>
    <property type="molecule type" value="Genomic_DNA"/>
</dbReference>
<evidence type="ECO:0000256" key="3">
    <source>
        <dbReference type="ARBA" id="ARBA00022701"/>
    </source>
</evidence>
<evidence type="ECO:0000313" key="9">
    <source>
        <dbReference type="Proteomes" id="UP001362899"/>
    </source>
</evidence>
<accession>A0AAV5RET9</accession>
<comment type="subcellular location">
    <subcellularLocation>
        <location evidence="5">Cytoplasm</location>
        <location evidence="5">Cytoskeleton</location>
        <location evidence="5">Microtubule organizing center</location>
    </subcellularLocation>
</comment>
<dbReference type="AlphaFoldDB" id="A0AAV5RET9"/>
<evidence type="ECO:0000259" key="6">
    <source>
        <dbReference type="Pfam" id="PF04130"/>
    </source>
</evidence>
<dbReference type="GO" id="GO:0051011">
    <property type="term" value="F:microtubule minus-end binding"/>
    <property type="evidence" value="ECO:0007669"/>
    <property type="project" value="TreeGrafter"/>
</dbReference>
<evidence type="ECO:0000259" key="7">
    <source>
        <dbReference type="Pfam" id="PF17681"/>
    </source>
</evidence>
<dbReference type="InterPro" id="IPR007259">
    <property type="entry name" value="GCP"/>
</dbReference>
<dbReference type="GO" id="GO:0031122">
    <property type="term" value="P:cytoplasmic microtubule organization"/>
    <property type="evidence" value="ECO:0007669"/>
    <property type="project" value="TreeGrafter"/>
</dbReference>
<sequence length="723" mass="82933">MSWTISLEDDIESTIQPLQTYKYLQEVANIDPEVPSSDLNEQEQQLIDDVLTILSGGEGHFIQFDVSFDPSLSDDRINGPKYRIDPRIHVGFKDLIVSINLIASCAYSVRVFAEIYSSLEYGSVLNAFACSFRNLYKQFLIFLAPLDHQIRESGTGSTKLLNVYTFLLPFRAYLLKSKVLITAFLNAFNPENRIAMDKSDIASSAESNKLALALNMSYYSMNEFKGGSVLRLTSEVLRDALGDSDAVYLYQELLTAGSQPYLKMIISWLTEGVLIDPYDEFLIQKSSGFYVDNVGTQFREFWNRRFSLRNSVPPMAFNNKEIRHKVLEAGKYINVIIRTLGNDRTALKYDPEILRQLNSLTSIEDPQLLVCVEKAYDFANTELLKLLKTHKYSVKEFVRVLKDLYFFGETQTLNKFLDLAKQDLQKPVSEVDLGSLQKSLSVVLNPENMWSQFISVSLAQDPLKESLTDLLLYSQSAGSRTDEGIGFNFVQVDFTPPFPLSIFVSKRTIQRYQYLSRFLMEVNRSYQIMQDLWIIRLQDPAFVCFDNNDALHEDVIRRASLLHDRMTRFIAFLNTHITESGIMVHWDQFCAKLETETTVTQLEYDHNLYLNKCMDRCFLTKEQSLKFVLLLLATSRKYSQFLQANMKSIHFMTSANDDDNESISQRRLGTIAWLGDAVLKFETSFQHSMKRFLSAIHENVSFNGLADVATLRLSQQLESLIKS</sequence>
<dbReference type="InterPro" id="IPR040457">
    <property type="entry name" value="GCP_C"/>
</dbReference>
<protein>
    <recommendedName>
        <fullName evidence="5">Spindle pole body component</fullName>
    </recommendedName>
</protein>
<keyword evidence="3 5" id="KW-0493">Microtubule</keyword>
<feature type="domain" description="Gamma tubulin complex component protein N-terminal" evidence="7">
    <location>
        <begin position="47"/>
        <end position="388"/>
    </location>
</feature>
<dbReference type="InterPro" id="IPR042241">
    <property type="entry name" value="GCP_C_sf"/>
</dbReference>
<dbReference type="InterPro" id="IPR041470">
    <property type="entry name" value="GCP_N"/>
</dbReference>
<keyword evidence="4 5" id="KW-0206">Cytoskeleton</keyword>
<dbReference type="GO" id="GO:0005874">
    <property type="term" value="C:microtubule"/>
    <property type="evidence" value="ECO:0007669"/>
    <property type="project" value="UniProtKB-KW"/>
</dbReference>
<dbReference type="GO" id="GO:0043015">
    <property type="term" value="F:gamma-tubulin binding"/>
    <property type="evidence" value="ECO:0007669"/>
    <property type="project" value="InterPro"/>
</dbReference>
<dbReference type="Pfam" id="PF04130">
    <property type="entry name" value="GCP_C_terminal"/>
    <property type="match status" value="1"/>
</dbReference>
<dbReference type="GO" id="GO:0000930">
    <property type="term" value="C:gamma-tubulin complex"/>
    <property type="evidence" value="ECO:0007669"/>
    <property type="project" value="UniProtKB-ARBA"/>
</dbReference>
<keyword evidence="2 5" id="KW-0963">Cytoplasm</keyword>
<comment type="similarity">
    <text evidence="1 5">Belongs to the TUBGCP family.</text>
</comment>
<dbReference type="GO" id="GO:0051225">
    <property type="term" value="P:spindle assembly"/>
    <property type="evidence" value="ECO:0007669"/>
    <property type="project" value="TreeGrafter"/>
</dbReference>
<feature type="domain" description="Gamma tubulin complex component C-terminal" evidence="6">
    <location>
        <begin position="399"/>
        <end position="698"/>
    </location>
</feature>
<dbReference type="GO" id="GO:0000922">
    <property type="term" value="C:spindle pole"/>
    <property type="evidence" value="ECO:0007669"/>
    <property type="project" value="InterPro"/>
</dbReference>
<dbReference type="GO" id="GO:0007020">
    <property type="term" value="P:microtubule nucleation"/>
    <property type="evidence" value="ECO:0007669"/>
    <property type="project" value="InterPro"/>
</dbReference>
<dbReference type="GO" id="GO:0000278">
    <property type="term" value="P:mitotic cell cycle"/>
    <property type="evidence" value="ECO:0007669"/>
    <property type="project" value="TreeGrafter"/>
</dbReference>
<reference evidence="8 9" key="1">
    <citation type="journal article" date="2023" name="Elife">
        <title>Identification of key yeast species and microbe-microbe interactions impacting larval growth of Drosophila in the wild.</title>
        <authorList>
            <person name="Mure A."/>
            <person name="Sugiura Y."/>
            <person name="Maeda R."/>
            <person name="Honda K."/>
            <person name="Sakurai N."/>
            <person name="Takahashi Y."/>
            <person name="Watada M."/>
            <person name="Katoh T."/>
            <person name="Gotoh A."/>
            <person name="Gotoh Y."/>
            <person name="Taniguchi I."/>
            <person name="Nakamura K."/>
            <person name="Hayashi T."/>
            <person name="Katayama T."/>
            <person name="Uemura T."/>
            <person name="Hattori Y."/>
        </authorList>
    </citation>
    <scope>NUCLEOTIDE SEQUENCE [LARGE SCALE GENOMIC DNA]</scope>
    <source>
        <strain evidence="8 9">SB-73</strain>
    </source>
</reference>
<comment type="caution">
    <text evidence="8">The sequence shown here is derived from an EMBL/GenBank/DDBJ whole genome shotgun (WGS) entry which is preliminary data.</text>
</comment>
<proteinExistence type="inferred from homology"/>
<dbReference type="Pfam" id="PF17681">
    <property type="entry name" value="GCP_N_terminal"/>
    <property type="match status" value="1"/>
</dbReference>